<accession>A0A852VN04</accession>
<evidence type="ECO:0000313" key="2">
    <source>
        <dbReference type="Proteomes" id="UP000554054"/>
    </source>
</evidence>
<dbReference type="Pfam" id="PF06262">
    <property type="entry name" value="Zincin_1"/>
    <property type="match status" value="1"/>
</dbReference>
<dbReference type="SUPFAM" id="SSF55486">
    <property type="entry name" value="Metalloproteases ('zincins'), catalytic domain"/>
    <property type="match status" value="1"/>
</dbReference>
<keyword evidence="1" id="KW-0645">Protease</keyword>
<name>A0A852VN04_9MICO</name>
<dbReference type="Proteomes" id="UP000554054">
    <property type="component" value="Unassembled WGS sequence"/>
</dbReference>
<comment type="caution">
    <text evidence="1">The sequence shown here is derived from an EMBL/GenBank/DDBJ whole genome shotgun (WGS) entry which is preliminary data.</text>
</comment>
<reference evidence="1 2" key="1">
    <citation type="submission" date="2020-07" db="EMBL/GenBank/DDBJ databases">
        <title>Sequencing the genomes of 1000 actinobacteria strains.</title>
        <authorList>
            <person name="Klenk H.-P."/>
        </authorList>
    </citation>
    <scope>NUCLEOTIDE SEQUENCE [LARGE SCALE GENOMIC DNA]</scope>
    <source>
        <strain evidence="1 2">DSM 26154</strain>
    </source>
</reference>
<protein>
    <submittedName>
        <fullName evidence="1">Putative Zn-dependent protease with MMP-like domain</fullName>
    </submittedName>
</protein>
<sequence length="126" mass="13892">MQISEEDFESAVRDALDEVPSGLLGMLDNVAFFVEDEPGPEYAEPAMSVEENAELLGIYVGTPLTDRDSGWTAGALPDRIVLFRGPLSRMCADIDELREEITITIVHEAGHHVGIDEQRLHDLGWA</sequence>
<evidence type="ECO:0000313" key="1">
    <source>
        <dbReference type="EMBL" id="NYF96830.1"/>
    </source>
</evidence>
<dbReference type="InterPro" id="IPR038555">
    <property type="entry name" value="Zincin_1_sf"/>
</dbReference>
<dbReference type="GO" id="GO:0008233">
    <property type="term" value="F:peptidase activity"/>
    <property type="evidence" value="ECO:0007669"/>
    <property type="project" value="UniProtKB-KW"/>
</dbReference>
<keyword evidence="2" id="KW-1185">Reference proteome</keyword>
<keyword evidence="1" id="KW-0378">Hydrolase</keyword>
<gene>
    <name evidence="1" type="ORF">BJY20_000222</name>
</gene>
<organism evidence="1 2">
    <name type="scientific">Janibacter cremeus</name>
    <dbReference type="NCBI Taxonomy" id="1285192"/>
    <lineage>
        <taxon>Bacteria</taxon>
        <taxon>Bacillati</taxon>
        <taxon>Actinomycetota</taxon>
        <taxon>Actinomycetes</taxon>
        <taxon>Micrococcales</taxon>
        <taxon>Intrasporangiaceae</taxon>
        <taxon>Janibacter</taxon>
    </lineage>
</organism>
<dbReference type="GO" id="GO:0006508">
    <property type="term" value="P:proteolysis"/>
    <property type="evidence" value="ECO:0007669"/>
    <property type="project" value="UniProtKB-KW"/>
</dbReference>
<dbReference type="Gene3D" id="3.30.2010.20">
    <property type="match status" value="1"/>
</dbReference>
<dbReference type="RefSeq" id="WP_185989833.1">
    <property type="nucleotide sequence ID" value="NZ_JACCAE010000001.1"/>
</dbReference>
<dbReference type="CDD" id="cd12952">
    <property type="entry name" value="MMP_ACEL2062"/>
    <property type="match status" value="1"/>
</dbReference>
<dbReference type="EMBL" id="JACCAE010000001">
    <property type="protein sequence ID" value="NYF96830.1"/>
    <property type="molecule type" value="Genomic_DNA"/>
</dbReference>
<proteinExistence type="predicted"/>
<dbReference type="InterPro" id="IPR010428">
    <property type="entry name" value="Zincin_1"/>
</dbReference>
<dbReference type="AlphaFoldDB" id="A0A852VN04"/>